<organism evidence="4 5">
    <name type="scientific">Paraphoma chrysanthemicola</name>
    <dbReference type="NCBI Taxonomy" id="798071"/>
    <lineage>
        <taxon>Eukaryota</taxon>
        <taxon>Fungi</taxon>
        <taxon>Dikarya</taxon>
        <taxon>Ascomycota</taxon>
        <taxon>Pezizomycotina</taxon>
        <taxon>Dothideomycetes</taxon>
        <taxon>Pleosporomycetidae</taxon>
        <taxon>Pleosporales</taxon>
        <taxon>Pleosporineae</taxon>
        <taxon>Phaeosphaeriaceae</taxon>
        <taxon>Paraphoma</taxon>
    </lineage>
</organism>
<comment type="caution">
    <text evidence="4">The sequence shown here is derived from an EMBL/GenBank/DDBJ whole genome shotgun (WGS) entry which is preliminary data.</text>
</comment>
<feature type="region of interest" description="Disordered" evidence="1">
    <location>
        <begin position="178"/>
        <end position="239"/>
    </location>
</feature>
<keyword evidence="5" id="KW-1185">Reference proteome</keyword>
<feature type="compositionally biased region" description="Low complexity" evidence="1">
    <location>
        <begin position="200"/>
        <end position="209"/>
    </location>
</feature>
<dbReference type="InterPro" id="IPR056634">
    <property type="entry name" value="DUF7732"/>
</dbReference>
<feature type="domain" description="DUF7732" evidence="3">
    <location>
        <begin position="324"/>
        <end position="394"/>
    </location>
</feature>
<evidence type="ECO:0000256" key="2">
    <source>
        <dbReference type="SAM" id="Phobius"/>
    </source>
</evidence>
<dbReference type="OrthoDB" id="5425547at2759"/>
<name>A0A8K0VXB4_9PLEO</name>
<evidence type="ECO:0000313" key="5">
    <source>
        <dbReference type="Proteomes" id="UP000813461"/>
    </source>
</evidence>
<gene>
    <name evidence="4" type="ORF">FB567DRAFT_72106</name>
</gene>
<keyword evidence="2" id="KW-0472">Membrane</keyword>
<protein>
    <recommendedName>
        <fullName evidence="3">DUF7732 domain-containing protein</fullName>
    </recommendedName>
</protein>
<dbReference type="Proteomes" id="UP000813461">
    <property type="component" value="Unassembled WGS sequence"/>
</dbReference>
<evidence type="ECO:0000313" key="4">
    <source>
        <dbReference type="EMBL" id="KAH7086483.1"/>
    </source>
</evidence>
<feature type="transmembrane region" description="Helical" evidence="2">
    <location>
        <begin position="265"/>
        <end position="286"/>
    </location>
</feature>
<dbReference type="EMBL" id="JAGMVJ010000011">
    <property type="protein sequence ID" value="KAH7086483.1"/>
    <property type="molecule type" value="Genomic_DNA"/>
</dbReference>
<dbReference type="Pfam" id="PF24866">
    <property type="entry name" value="DUF7732"/>
    <property type="match status" value="2"/>
</dbReference>
<keyword evidence="2" id="KW-0812">Transmembrane</keyword>
<feature type="compositionally biased region" description="Low complexity" evidence="1">
    <location>
        <begin position="219"/>
        <end position="239"/>
    </location>
</feature>
<feature type="domain" description="DUF7732" evidence="3">
    <location>
        <begin position="246"/>
        <end position="310"/>
    </location>
</feature>
<evidence type="ECO:0000259" key="3">
    <source>
        <dbReference type="Pfam" id="PF24866"/>
    </source>
</evidence>
<reference evidence="4" key="1">
    <citation type="journal article" date="2021" name="Nat. Commun.">
        <title>Genetic determinants of endophytism in the Arabidopsis root mycobiome.</title>
        <authorList>
            <person name="Mesny F."/>
            <person name="Miyauchi S."/>
            <person name="Thiergart T."/>
            <person name="Pickel B."/>
            <person name="Atanasova L."/>
            <person name="Karlsson M."/>
            <person name="Huettel B."/>
            <person name="Barry K.W."/>
            <person name="Haridas S."/>
            <person name="Chen C."/>
            <person name="Bauer D."/>
            <person name="Andreopoulos W."/>
            <person name="Pangilinan J."/>
            <person name="LaButti K."/>
            <person name="Riley R."/>
            <person name="Lipzen A."/>
            <person name="Clum A."/>
            <person name="Drula E."/>
            <person name="Henrissat B."/>
            <person name="Kohler A."/>
            <person name="Grigoriev I.V."/>
            <person name="Martin F.M."/>
            <person name="Hacquard S."/>
        </authorList>
    </citation>
    <scope>NUCLEOTIDE SEQUENCE</scope>
    <source>
        <strain evidence="4">MPI-SDFR-AT-0120</strain>
    </source>
</reference>
<dbReference type="PANTHER" id="PTHR42091:SF1">
    <property type="entry name" value="CONSERVED GLYCINE-RICH PROTEIN (AFU_ORTHOLOGUE AFUA_7G02440)"/>
    <property type="match status" value="1"/>
</dbReference>
<dbReference type="AlphaFoldDB" id="A0A8K0VXB4"/>
<keyword evidence="2" id="KW-1133">Transmembrane helix</keyword>
<dbReference type="PANTHER" id="PTHR42091">
    <property type="entry name" value="CONSERVED GLYCINE-RICH PROTEIN (AFU_ORTHOLOGUE AFUA_7G02440)"/>
    <property type="match status" value="1"/>
</dbReference>
<evidence type="ECO:0000256" key="1">
    <source>
        <dbReference type="SAM" id="MobiDB-lite"/>
    </source>
</evidence>
<feature type="transmembrane region" description="Helical" evidence="2">
    <location>
        <begin position="409"/>
        <end position="427"/>
    </location>
</feature>
<proteinExistence type="predicted"/>
<sequence>MRAAACRLDLPIRAKPLLALQGCATPFSVPLPQRVFHDAGLCNFSLYLPQSGHYLKDHTFALLPLLTHSISTKQTIHKQFASNCTRIRTLLVHVLFPSHWSYTFPTPSVAHLTTPNARSRATVAHTIHTLTFTMVRLLSGLTYLALYTQTISAISIPDAHTNALDILDSRAPDAAAIISPDHTLEKRKGGGGRGGGSSGGSSSSSSSSSSGGGRGGGSSRTSGSSYTGGSTRLGSGPSRSYGRGGYYGGGAAVPYQAGSRTPKGLLAGAVLAPVAVLAIMPGLWLYSVYPYYYNNPYRFYNRTANRTNTNNDKRDDLVSLVLRQETTGANVSLPVVCLCQEFSVCGCDENTDQAYLTDLVGDGDYNKLNKSLVTVSDVNGTRTLVLNGSLPNGTTAPGGVDDAAAGLSAGKYAGYWAMGLIVVYGVFM</sequence>
<accession>A0A8K0VXB4</accession>